<evidence type="ECO:0000313" key="3">
    <source>
        <dbReference type="Proteomes" id="UP000639010"/>
    </source>
</evidence>
<dbReference type="RefSeq" id="WP_192625145.1">
    <property type="nucleotide sequence ID" value="NZ_JADBGG010000074.1"/>
</dbReference>
<gene>
    <name evidence="2" type="ORF">H4684_004112</name>
</gene>
<dbReference type="Proteomes" id="UP000639010">
    <property type="component" value="Unassembled WGS sequence"/>
</dbReference>
<keyword evidence="1" id="KW-0175">Coiled coil</keyword>
<reference evidence="2 3" key="1">
    <citation type="submission" date="2020-10" db="EMBL/GenBank/DDBJ databases">
        <title>Genomic Encyclopedia of Type Strains, Phase IV (KMG-IV): sequencing the most valuable type-strain genomes for metagenomic binning, comparative biology and taxonomic classification.</title>
        <authorList>
            <person name="Goeker M."/>
        </authorList>
    </citation>
    <scope>NUCLEOTIDE SEQUENCE [LARGE SCALE GENOMIC DNA]</scope>
    <source>
        <strain evidence="2 3">DSM 4194</strain>
    </source>
</reference>
<keyword evidence="3" id="KW-1185">Reference proteome</keyword>
<name>A0ABR9H9R4_9BACT</name>
<protein>
    <submittedName>
        <fullName evidence="2">Uncharacterized protein</fullName>
    </submittedName>
</protein>
<sequence length="234" mass="26637">MFPSLYAKGKEELNRLEGLLATKEQALTDVGAKLEKLADILLERPDSVTMLDRLDALERQKGELSTEVEELRFQITEEQERIAGAGKAYGEIEDALELFIKIERQVLALEKEHLHNEDTPKELLTAREEQLTARRRVFQLLQKSIEKIVFSPSLYDWEDGRRYIRIFFKGFGEDSSLLVVVRGKGQKDSLGYVGGFKPSAPHVTLVNESWPPQGRILSGKALGRMLFHRKSPSE</sequence>
<feature type="coiled-coil region" evidence="1">
    <location>
        <begin position="54"/>
        <end position="112"/>
    </location>
</feature>
<proteinExistence type="predicted"/>
<evidence type="ECO:0000256" key="1">
    <source>
        <dbReference type="SAM" id="Coils"/>
    </source>
</evidence>
<evidence type="ECO:0000313" key="2">
    <source>
        <dbReference type="EMBL" id="MBE1427415.1"/>
    </source>
</evidence>
<accession>A0ABR9H9R4</accession>
<comment type="caution">
    <text evidence="2">The sequence shown here is derived from an EMBL/GenBank/DDBJ whole genome shotgun (WGS) entry which is preliminary data.</text>
</comment>
<organism evidence="2 3">
    <name type="scientific">Desulfomicrobium macestii</name>
    <dbReference type="NCBI Taxonomy" id="90731"/>
    <lineage>
        <taxon>Bacteria</taxon>
        <taxon>Pseudomonadati</taxon>
        <taxon>Thermodesulfobacteriota</taxon>
        <taxon>Desulfovibrionia</taxon>
        <taxon>Desulfovibrionales</taxon>
        <taxon>Desulfomicrobiaceae</taxon>
        <taxon>Desulfomicrobium</taxon>
    </lineage>
</organism>
<dbReference type="EMBL" id="JADBGG010000074">
    <property type="protein sequence ID" value="MBE1427415.1"/>
    <property type="molecule type" value="Genomic_DNA"/>
</dbReference>